<proteinExistence type="inferred from homology"/>
<comment type="subcellular location">
    <subcellularLocation>
        <location evidence="1">Cell membrane</location>
        <topology evidence="1">Multi-pass membrane protein</topology>
    </subcellularLocation>
</comment>
<keyword evidence="5 7" id="KW-1133">Transmembrane helix</keyword>
<dbReference type="InterPro" id="IPR051907">
    <property type="entry name" value="DoxX-like_oxidoreductase"/>
</dbReference>
<accession>A0ABR9MY27</accession>
<evidence type="ECO:0000256" key="4">
    <source>
        <dbReference type="ARBA" id="ARBA00022692"/>
    </source>
</evidence>
<dbReference type="RefSeq" id="WP_192862851.1">
    <property type="nucleotide sequence ID" value="NZ_JADAQT010000083.1"/>
</dbReference>
<feature type="transmembrane region" description="Helical" evidence="7">
    <location>
        <begin position="64"/>
        <end position="81"/>
    </location>
</feature>
<dbReference type="EMBL" id="JADAQT010000083">
    <property type="protein sequence ID" value="MBE1876285.1"/>
    <property type="molecule type" value="Genomic_DNA"/>
</dbReference>
<dbReference type="InterPro" id="IPR032808">
    <property type="entry name" value="DoxX"/>
</dbReference>
<evidence type="ECO:0000256" key="7">
    <source>
        <dbReference type="SAM" id="Phobius"/>
    </source>
</evidence>
<evidence type="ECO:0000256" key="1">
    <source>
        <dbReference type="ARBA" id="ARBA00004651"/>
    </source>
</evidence>
<comment type="caution">
    <text evidence="8">The sequence shown here is derived from an EMBL/GenBank/DDBJ whole genome shotgun (WGS) entry which is preliminary data.</text>
</comment>
<comment type="similarity">
    <text evidence="2">Belongs to the DoxX family.</text>
</comment>
<feature type="transmembrane region" description="Helical" evidence="7">
    <location>
        <begin position="20"/>
        <end position="38"/>
    </location>
</feature>
<dbReference type="Proteomes" id="UP000625527">
    <property type="component" value="Unassembled WGS sequence"/>
</dbReference>
<evidence type="ECO:0000256" key="3">
    <source>
        <dbReference type="ARBA" id="ARBA00022475"/>
    </source>
</evidence>
<dbReference type="PANTHER" id="PTHR33452:SF1">
    <property type="entry name" value="INNER MEMBRANE PROTEIN YPHA-RELATED"/>
    <property type="match status" value="1"/>
</dbReference>
<keyword evidence="4 7" id="KW-0812">Transmembrane</keyword>
<keyword evidence="9" id="KW-1185">Reference proteome</keyword>
<evidence type="ECO:0000256" key="6">
    <source>
        <dbReference type="ARBA" id="ARBA00023136"/>
    </source>
</evidence>
<sequence length="163" mass="16676">MNLTTRPVLDDNTQRILSDVGLLVLRLAAGAVFVAHGWGDVSQPGGAGANIENYRGAGIPLPEVSAWFGAYMQLIGGVLLLCGALTRVVAAGLAVVMAGALIFVHPGEALVMGQDGSGSGFAFIMLAASLALVCTGAGGLAVDRLFGRRRTDDVRSEQPSGAR</sequence>
<reference evidence="8 9" key="1">
    <citation type="submission" date="2020-10" db="EMBL/GenBank/DDBJ databases">
        <title>Myceligenerans pegani sp. nov., an endophytic actinomycete isolated from Peganum harmala L. in Xinjiang, China.</title>
        <authorList>
            <person name="Xin L."/>
        </authorList>
    </citation>
    <scope>NUCLEOTIDE SEQUENCE [LARGE SCALE GENOMIC DNA]</scope>
    <source>
        <strain evidence="8 9">TRM65318</strain>
    </source>
</reference>
<evidence type="ECO:0000313" key="9">
    <source>
        <dbReference type="Proteomes" id="UP000625527"/>
    </source>
</evidence>
<protein>
    <submittedName>
        <fullName evidence="8">DoxX family protein</fullName>
    </submittedName>
</protein>
<feature type="transmembrane region" description="Helical" evidence="7">
    <location>
        <begin position="88"/>
        <end position="107"/>
    </location>
</feature>
<feature type="transmembrane region" description="Helical" evidence="7">
    <location>
        <begin position="119"/>
        <end position="142"/>
    </location>
</feature>
<keyword evidence="3" id="KW-1003">Cell membrane</keyword>
<dbReference type="PANTHER" id="PTHR33452">
    <property type="entry name" value="OXIDOREDUCTASE CATD-RELATED"/>
    <property type="match status" value="1"/>
</dbReference>
<evidence type="ECO:0000313" key="8">
    <source>
        <dbReference type="EMBL" id="MBE1876285.1"/>
    </source>
</evidence>
<keyword evidence="6 7" id="KW-0472">Membrane</keyword>
<evidence type="ECO:0000256" key="2">
    <source>
        <dbReference type="ARBA" id="ARBA00006679"/>
    </source>
</evidence>
<name>A0ABR9MY27_9MICO</name>
<organism evidence="8 9">
    <name type="scientific">Myceligenerans pegani</name>
    <dbReference type="NCBI Taxonomy" id="2776917"/>
    <lineage>
        <taxon>Bacteria</taxon>
        <taxon>Bacillati</taxon>
        <taxon>Actinomycetota</taxon>
        <taxon>Actinomycetes</taxon>
        <taxon>Micrococcales</taxon>
        <taxon>Promicromonosporaceae</taxon>
        <taxon>Myceligenerans</taxon>
    </lineage>
</organism>
<evidence type="ECO:0000256" key="5">
    <source>
        <dbReference type="ARBA" id="ARBA00022989"/>
    </source>
</evidence>
<gene>
    <name evidence="8" type="ORF">IHE71_11260</name>
</gene>
<dbReference type="Pfam" id="PF07681">
    <property type="entry name" value="DoxX"/>
    <property type="match status" value="1"/>
</dbReference>